<dbReference type="EMBL" id="RHHQ01000011">
    <property type="protein sequence ID" value="RNB87624.1"/>
    <property type="molecule type" value="Genomic_DNA"/>
</dbReference>
<keyword evidence="4" id="KW-0804">Transcription</keyword>
<sequence length="341" mass="36974">MREIIELHTKLVPDLVEVLRKRYLLLKSISHMQPIGRRALAEEMQTTERILRAELDVLREAGVIFATAVGMSCTEEGNRLLEQLEPMAGELFGLTDLAERLKQKLKIPEVIVINGDSDLSEWVKQELGRIGARVLRQQVKEGDVVAVTGGTTIANVASHLQPSPQFRSVQFVPARGGLGENAEIQANTLVSVMAAKSGGQYRMLHAPDRVSPEALQTLLADQQVAEVLELLRSARVIIHGIGDALTMAKRRKYDEGGLGELAQAGAVGEAFGYYFNEAGEIVERVSTLGLQLEDVRSAEMVISVAGGASKAKAILSFAQQSCQNVLITDEGAARAILSTVQ</sequence>
<dbReference type="SUPFAM" id="SSF100950">
    <property type="entry name" value="NagB/RpiA/CoA transferase-like"/>
    <property type="match status" value="1"/>
</dbReference>
<evidence type="ECO:0000256" key="4">
    <source>
        <dbReference type="ARBA" id="ARBA00023163"/>
    </source>
</evidence>
<evidence type="ECO:0000313" key="8">
    <source>
        <dbReference type="Proteomes" id="UP000271031"/>
    </source>
</evidence>
<dbReference type="GO" id="GO:0030246">
    <property type="term" value="F:carbohydrate binding"/>
    <property type="evidence" value="ECO:0007669"/>
    <property type="project" value="InterPro"/>
</dbReference>
<name>A0A3M8DHV9_9BACL</name>
<protein>
    <submittedName>
        <fullName evidence="7">Uncharacterized protein</fullName>
    </submittedName>
</protein>
<comment type="similarity">
    <text evidence="1">Belongs to the SorC transcriptional regulatory family.</text>
</comment>
<dbReference type="Proteomes" id="UP000271031">
    <property type="component" value="Unassembled WGS sequence"/>
</dbReference>
<evidence type="ECO:0000313" key="7">
    <source>
        <dbReference type="EMBL" id="RNB87624.1"/>
    </source>
</evidence>
<evidence type="ECO:0000256" key="2">
    <source>
        <dbReference type="ARBA" id="ARBA00023015"/>
    </source>
</evidence>
<dbReference type="InterPro" id="IPR051054">
    <property type="entry name" value="SorC_transcr_regulators"/>
</dbReference>
<dbReference type="GO" id="GO:0003677">
    <property type="term" value="F:DNA binding"/>
    <property type="evidence" value="ECO:0007669"/>
    <property type="project" value="UniProtKB-KW"/>
</dbReference>
<dbReference type="InterPro" id="IPR048715">
    <property type="entry name" value="CggR_N"/>
</dbReference>
<feature type="domain" description="Sugar-binding" evidence="5">
    <location>
        <begin position="91"/>
        <end position="338"/>
    </location>
</feature>
<evidence type="ECO:0000259" key="6">
    <source>
        <dbReference type="Pfam" id="PF21715"/>
    </source>
</evidence>
<dbReference type="Gene3D" id="3.40.50.1360">
    <property type="match status" value="1"/>
</dbReference>
<organism evidence="7 8">
    <name type="scientific">Brevibacillus fluminis</name>
    <dbReference type="NCBI Taxonomy" id="511487"/>
    <lineage>
        <taxon>Bacteria</taxon>
        <taxon>Bacillati</taxon>
        <taxon>Bacillota</taxon>
        <taxon>Bacilli</taxon>
        <taxon>Bacillales</taxon>
        <taxon>Paenibacillaceae</taxon>
        <taxon>Brevibacillus</taxon>
    </lineage>
</organism>
<keyword evidence="8" id="KW-1185">Reference proteome</keyword>
<evidence type="ECO:0000256" key="3">
    <source>
        <dbReference type="ARBA" id="ARBA00023125"/>
    </source>
</evidence>
<evidence type="ECO:0000259" key="5">
    <source>
        <dbReference type="Pfam" id="PF04198"/>
    </source>
</evidence>
<gene>
    <name evidence="7" type="ORF">EDM56_13670</name>
</gene>
<feature type="domain" description="CggR N-terminal DNA binding" evidence="6">
    <location>
        <begin position="18"/>
        <end position="87"/>
    </location>
</feature>
<reference evidence="7 8" key="1">
    <citation type="submission" date="2018-10" db="EMBL/GenBank/DDBJ databases">
        <title>Phylogenomics of Brevibacillus.</title>
        <authorList>
            <person name="Dunlap C."/>
        </authorList>
    </citation>
    <scope>NUCLEOTIDE SEQUENCE [LARGE SCALE GENOMIC DNA]</scope>
    <source>
        <strain evidence="7 8">JCM 15716</strain>
    </source>
</reference>
<dbReference type="RefSeq" id="WP_122918466.1">
    <property type="nucleotide sequence ID" value="NZ_RHHQ01000011.1"/>
</dbReference>
<dbReference type="InterPro" id="IPR037171">
    <property type="entry name" value="NagB/RpiA_transferase-like"/>
</dbReference>
<dbReference type="InterPro" id="IPR036390">
    <property type="entry name" value="WH_DNA-bd_sf"/>
</dbReference>
<dbReference type="InterPro" id="IPR036388">
    <property type="entry name" value="WH-like_DNA-bd_sf"/>
</dbReference>
<dbReference type="InterPro" id="IPR007324">
    <property type="entry name" value="Sugar-bd_dom_put"/>
</dbReference>
<keyword evidence="2" id="KW-0805">Transcription regulation</keyword>
<dbReference type="Pfam" id="PF04198">
    <property type="entry name" value="Sugar-bind"/>
    <property type="match status" value="1"/>
</dbReference>
<comment type="caution">
    <text evidence="7">The sequence shown here is derived from an EMBL/GenBank/DDBJ whole genome shotgun (WGS) entry which is preliminary data.</text>
</comment>
<accession>A0A3M8DHV9</accession>
<keyword evidence="3" id="KW-0238">DNA-binding</keyword>
<dbReference type="PANTHER" id="PTHR34294:SF5">
    <property type="entry name" value="CENTRAL GLYCOLYTIC GENES REGULATOR"/>
    <property type="match status" value="1"/>
</dbReference>
<dbReference type="PANTHER" id="PTHR34294">
    <property type="entry name" value="TRANSCRIPTIONAL REGULATOR-RELATED"/>
    <property type="match status" value="1"/>
</dbReference>
<dbReference type="SUPFAM" id="SSF46785">
    <property type="entry name" value="Winged helix' DNA-binding domain"/>
    <property type="match status" value="1"/>
</dbReference>
<dbReference type="Gene3D" id="1.10.10.10">
    <property type="entry name" value="Winged helix-like DNA-binding domain superfamily/Winged helix DNA-binding domain"/>
    <property type="match status" value="1"/>
</dbReference>
<proteinExistence type="inferred from homology"/>
<dbReference type="Pfam" id="PF21715">
    <property type="entry name" value="CggR_N"/>
    <property type="match status" value="1"/>
</dbReference>
<dbReference type="AlphaFoldDB" id="A0A3M8DHV9"/>
<evidence type="ECO:0000256" key="1">
    <source>
        <dbReference type="ARBA" id="ARBA00010466"/>
    </source>
</evidence>
<dbReference type="OrthoDB" id="9793820at2"/>